<organism evidence="2">
    <name type="scientific">Sipha flava</name>
    <name type="common">yellow sugarcane aphid</name>
    <dbReference type="NCBI Taxonomy" id="143950"/>
    <lineage>
        <taxon>Eukaryota</taxon>
        <taxon>Metazoa</taxon>
        <taxon>Ecdysozoa</taxon>
        <taxon>Arthropoda</taxon>
        <taxon>Hexapoda</taxon>
        <taxon>Insecta</taxon>
        <taxon>Pterygota</taxon>
        <taxon>Neoptera</taxon>
        <taxon>Paraneoptera</taxon>
        <taxon>Hemiptera</taxon>
        <taxon>Sternorrhyncha</taxon>
        <taxon>Aphidomorpha</taxon>
        <taxon>Aphidoidea</taxon>
        <taxon>Aphididae</taxon>
        <taxon>Sipha</taxon>
    </lineage>
</organism>
<name>A0A2S2Q1A3_9HEMI</name>
<feature type="transmembrane region" description="Helical" evidence="1">
    <location>
        <begin position="20"/>
        <end position="38"/>
    </location>
</feature>
<evidence type="ECO:0000313" key="2">
    <source>
        <dbReference type="EMBL" id="MBY71557.1"/>
    </source>
</evidence>
<evidence type="ECO:0000256" key="1">
    <source>
        <dbReference type="SAM" id="Phobius"/>
    </source>
</evidence>
<proteinExistence type="predicted"/>
<accession>A0A2S2Q1A3</accession>
<sequence length="102" mass="11724">MSVRVYRRTKLRLSCRVRACNIIIIIAKIQFVNVISYVQSISPSLKHTDYCYDDIVQRYILSTHDLPTLIICKCSLGSVRTAYTIINEYIHGPPLRYTAAKS</sequence>
<dbReference type="AlphaFoldDB" id="A0A2S2Q1A3"/>
<reference evidence="2" key="1">
    <citation type="submission" date="2018-04" db="EMBL/GenBank/DDBJ databases">
        <title>Transcriptome assembly of Sipha flava.</title>
        <authorList>
            <person name="Scully E.D."/>
            <person name="Geib S.M."/>
            <person name="Palmer N.A."/>
            <person name="Koch K."/>
            <person name="Bradshaw J."/>
            <person name="Heng-Moss T."/>
            <person name="Sarath G."/>
        </authorList>
    </citation>
    <scope>NUCLEOTIDE SEQUENCE</scope>
</reference>
<dbReference type="EMBL" id="GGMS01002354">
    <property type="protein sequence ID" value="MBY71557.1"/>
    <property type="molecule type" value="Transcribed_RNA"/>
</dbReference>
<protein>
    <submittedName>
        <fullName evidence="2">Uncharacterized protein</fullName>
    </submittedName>
</protein>
<gene>
    <name evidence="2" type="ORF">g.76992</name>
</gene>
<keyword evidence="1" id="KW-0472">Membrane</keyword>
<keyword evidence="1" id="KW-0812">Transmembrane</keyword>
<keyword evidence="1" id="KW-1133">Transmembrane helix</keyword>